<dbReference type="RefSeq" id="WP_189571440.1">
    <property type="nucleotide sequence ID" value="NZ_BMXI01000013.1"/>
</dbReference>
<dbReference type="Proteomes" id="UP000644507">
    <property type="component" value="Unassembled WGS sequence"/>
</dbReference>
<accession>A0A918WME2</accession>
<dbReference type="EMBL" id="BMXI01000013">
    <property type="protein sequence ID" value="GHC60331.1"/>
    <property type="molecule type" value="Genomic_DNA"/>
</dbReference>
<organism evidence="1 2">
    <name type="scientific">Roseibacillus persicicus</name>
    <dbReference type="NCBI Taxonomy" id="454148"/>
    <lineage>
        <taxon>Bacteria</taxon>
        <taxon>Pseudomonadati</taxon>
        <taxon>Verrucomicrobiota</taxon>
        <taxon>Verrucomicrobiia</taxon>
        <taxon>Verrucomicrobiales</taxon>
        <taxon>Verrucomicrobiaceae</taxon>
        <taxon>Roseibacillus</taxon>
    </lineage>
</organism>
<comment type="caution">
    <text evidence="1">The sequence shown here is derived from an EMBL/GenBank/DDBJ whole genome shotgun (WGS) entry which is preliminary data.</text>
</comment>
<protein>
    <submittedName>
        <fullName evidence="1">Uncharacterized protein</fullName>
    </submittedName>
</protein>
<sequence>MFFRILLFLTACTLYLHADKPNEKEEALTHLHENHAQLESYIARYDVQAKLGKKMRLTLATHRDEGLNAVVMEFQPNEADGDSLKMLQLFSPEVGLITGSSTEALHYSDLPLVFTKLKELLSQMGDSSETNSSLWVPGFQLGESDINSNMLISSKEKFPWIAADSDLPESTLLSKDEDSFTFQTSDKVIYRVDAKSGLLLKQTFATIENRKLELSELKLNPSREEVQAVIAEHRPKNLEVQNFAQSPLFLKLNLYFAAVLVAAVDKGEVSPAEFQKFLTDSRTALGDYLSLALPDCHSIILPEEKWAGLFDGIISVARKKFEEQDADDPLRLEWKTIRAMMLLEHREKIETTLLKSFSEGFKLDDVLTEEQLDADTVDGFTAMEMLFAEVKRAMVYSAVKSAIKKYWDEAE</sequence>
<name>A0A918WME2_9BACT</name>
<proteinExistence type="predicted"/>
<evidence type="ECO:0000313" key="2">
    <source>
        <dbReference type="Proteomes" id="UP000644507"/>
    </source>
</evidence>
<reference evidence="1" key="1">
    <citation type="journal article" date="2014" name="Int. J. Syst. Evol. Microbiol.">
        <title>Complete genome sequence of Corynebacterium casei LMG S-19264T (=DSM 44701T), isolated from a smear-ripened cheese.</title>
        <authorList>
            <consortium name="US DOE Joint Genome Institute (JGI-PGF)"/>
            <person name="Walter F."/>
            <person name="Albersmeier A."/>
            <person name="Kalinowski J."/>
            <person name="Ruckert C."/>
        </authorList>
    </citation>
    <scope>NUCLEOTIDE SEQUENCE</scope>
    <source>
        <strain evidence="1">KCTC 12988</strain>
    </source>
</reference>
<keyword evidence="2" id="KW-1185">Reference proteome</keyword>
<reference evidence="1" key="2">
    <citation type="submission" date="2020-09" db="EMBL/GenBank/DDBJ databases">
        <authorList>
            <person name="Sun Q."/>
            <person name="Kim S."/>
        </authorList>
    </citation>
    <scope>NUCLEOTIDE SEQUENCE</scope>
    <source>
        <strain evidence="1">KCTC 12988</strain>
    </source>
</reference>
<dbReference type="AlphaFoldDB" id="A0A918WME2"/>
<gene>
    <name evidence="1" type="ORF">GCM10007100_29540</name>
</gene>
<evidence type="ECO:0000313" key="1">
    <source>
        <dbReference type="EMBL" id="GHC60331.1"/>
    </source>
</evidence>